<accession>A0A167KL18</accession>
<keyword evidence="5" id="KW-1185">Reference proteome</keyword>
<organism evidence="4 5">
    <name type="scientific">Calocera viscosa (strain TUFC12733)</name>
    <dbReference type="NCBI Taxonomy" id="1330018"/>
    <lineage>
        <taxon>Eukaryota</taxon>
        <taxon>Fungi</taxon>
        <taxon>Dikarya</taxon>
        <taxon>Basidiomycota</taxon>
        <taxon>Agaricomycotina</taxon>
        <taxon>Dacrymycetes</taxon>
        <taxon>Dacrymycetales</taxon>
        <taxon>Dacrymycetaceae</taxon>
        <taxon>Calocera</taxon>
    </lineage>
</organism>
<name>A0A167KL18_CALVF</name>
<dbReference type="CDD" id="cd05251">
    <property type="entry name" value="NmrA_like_SDR_a"/>
    <property type="match status" value="1"/>
</dbReference>
<dbReference type="InterPro" id="IPR051164">
    <property type="entry name" value="NmrA-like_oxidored"/>
</dbReference>
<evidence type="ECO:0000259" key="3">
    <source>
        <dbReference type="Pfam" id="PF05368"/>
    </source>
</evidence>
<dbReference type="InterPro" id="IPR008030">
    <property type="entry name" value="NmrA-like"/>
</dbReference>
<dbReference type="Pfam" id="PF05368">
    <property type="entry name" value="NmrA"/>
    <property type="match status" value="1"/>
</dbReference>
<dbReference type="EMBL" id="KV417293">
    <property type="protein sequence ID" value="KZO94754.1"/>
    <property type="molecule type" value="Genomic_DNA"/>
</dbReference>
<sequence>MSDKIVVVLGATGLQGGSVVSALLAHGEYAIRGVSRDPSSAASQALVKQGVEMVTGEVSDLGTLISAFKGAWAVFGVTLPFTPVSELQQGRNIVDACRSAEVPLLVWSSLPNATKVSGGKYTKVTHWDQKAQVDEYIKETGQDAVILQTGGFVENILLYHYLRPSPTPGSWTLAWPVVRPTTPLAMSYIGADFGPCVVKVLDVWRRGEGDKLGNEPIPVCSFTMTIREIVEGIEKLSGKNVEYEVVPHMPNEELQQMLLLADEGMRYSTNTFPTPLFVELGVQFHTFEDYVRKELLPVIDGK</sequence>
<evidence type="ECO:0000313" key="5">
    <source>
        <dbReference type="Proteomes" id="UP000076738"/>
    </source>
</evidence>
<proteinExistence type="inferred from homology"/>
<dbReference type="Gene3D" id="3.40.50.720">
    <property type="entry name" value="NAD(P)-binding Rossmann-like Domain"/>
    <property type="match status" value="1"/>
</dbReference>
<dbReference type="OrthoDB" id="300709at2759"/>
<evidence type="ECO:0000313" key="4">
    <source>
        <dbReference type="EMBL" id="KZO94754.1"/>
    </source>
</evidence>
<evidence type="ECO:0000256" key="1">
    <source>
        <dbReference type="ARBA" id="ARBA00006328"/>
    </source>
</evidence>
<dbReference type="AlphaFoldDB" id="A0A167KL18"/>
<comment type="similarity">
    <text evidence="1">Belongs to the NmrA-type oxidoreductase family.</text>
</comment>
<gene>
    <name evidence="4" type="ORF">CALVIDRAFT_517224</name>
</gene>
<dbReference type="PANTHER" id="PTHR42748">
    <property type="entry name" value="NITROGEN METABOLITE REPRESSION PROTEIN NMRA FAMILY MEMBER"/>
    <property type="match status" value="1"/>
</dbReference>
<dbReference type="STRING" id="1330018.A0A167KL18"/>
<protein>
    <submittedName>
        <fullName evidence="4">NAD(P)-binding protein</fullName>
    </submittedName>
</protein>
<dbReference type="Gene3D" id="3.90.25.10">
    <property type="entry name" value="UDP-galactose 4-epimerase, domain 1"/>
    <property type="match status" value="1"/>
</dbReference>
<evidence type="ECO:0000256" key="2">
    <source>
        <dbReference type="ARBA" id="ARBA00022857"/>
    </source>
</evidence>
<keyword evidence="2" id="KW-0521">NADP</keyword>
<dbReference type="SUPFAM" id="SSF51735">
    <property type="entry name" value="NAD(P)-binding Rossmann-fold domains"/>
    <property type="match status" value="1"/>
</dbReference>
<reference evidence="4 5" key="1">
    <citation type="journal article" date="2016" name="Mol. Biol. Evol.">
        <title>Comparative Genomics of Early-Diverging Mushroom-Forming Fungi Provides Insights into the Origins of Lignocellulose Decay Capabilities.</title>
        <authorList>
            <person name="Nagy L.G."/>
            <person name="Riley R."/>
            <person name="Tritt A."/>
            <person name="Adam C."/>
            <person name="Daum C."/>
            <person name="Floudas D."/>
            <person name="Sun H."/>
            <person name="Yadav J.S."/>
            <person name="Pangilinan J."/>
            <person name="Larsson K.H."/>
            <person name="Matsuura K."/>
            <person name="Barry K."/>
            <person name="Labutti K."/>
            <person name="Kuo R."/>
            <person name="Ohm R.A."/>
            <person name="Bhattacharya S.S."/>
            <person name="Shirouzu T."/>
            <person name="Yoshinaga Y."/>
            <person name="Martin F.M."/>
            <person name="Grigoriev I.V."/>
            <person name="Hibbett D.S."/>
        </authorList>
    </citation>
    <scope>NUCLEOTIDE SEQUENCE [LARGE SCALE GENOMIC DNA]</scope>
    <source>
        <strain evidence="4 5">TUFC12733</strain>
    </source>
</reference>
<dbReference type="Proteomes" id="UP000076738">
    <property type="component" value="Unassembled WGS sequence"/>
</dbReference>
<dbReference type="PANTHER" id="PTHR42748:SF7">
    <property type="entry name" value="NMRA LIKE REDOX SENSOR 1-RELATED"/>
    <property type="match status" value="1"/>
</dbReference>
<dbReference type="InterPro" id="IPR036291">
    <property type="entry name" value="NAD(P)-bd_dom_sf"/>
</dbReference>
<feature type="domain" description="NmrA-like" evidence="3">
    <location>
        <begin position="3"/>
        <end position="256"/>
    </location>
</feature>